<proteinExistence type="predicted"/>
<keyword evidence="5" id="KW-0547">Nucleotide-binding</keyword>
<keyword evidence="1" id="KW-0813">Transport</keyword>
<keyword evidence="8" id="KW-1278">Translocase</keyword>
<dbReference type="InterPro" id="IPR001650">
    <property type="entry name" value="Helicase_C-like"/>
</dbReference>
<evidence type="ECO:0000256" key="10">
    <source>
        <dbReference type="ARBA" id="ARBA00023136"/>
    </source>
</evidence>
<keyword evidence="9" id="KW-0811">Translocation</keyword>
<gene>
    <name evidence="13" type="ORF">HK415_06030</name>
</gene>
<comment type="caution">
    <text evidence="13">The sequence shown here is derived from an EMBL/GenBank/DDBJ whole genome shotgun (WGS) entry which is preliminary data.</text>
</comment>
<evidence type="ECO:0000259" key="11">
    <source>
        <dbReference type="PROSITE" id="PS51194"/>
    </source>
</evidence>
<evidence type="ECO:0000256" key="8">
    <source>
        <dbReference type="ARBA" id="ARBA00022967"/>
    </source>
</evidence>
<sequence>MLRARGLKPVVLNARQDQEESEVIAAAGQPGRLTVATSMAGRGAHVTLHPQVLAAGGLHVILCQLNASARIDRQFLGRAGRQGQPGSCEVMVAQDFPLLQRWLPASWQATVRGLGFPVRSPGRAFGRHRRWRPSRERNNV</sequence>
<evidence type="ECO:0000256" key="7">
    <source>
        <dbReference type="ARBA" id="ARBA00022927"/>
    </source>
</evidence>
<keyword evidence="4" id="KW-0997">Cell inner membrane</keyword>
<evidence type="ECO:0000256" key="9">
    <source>
        <dbReference type="ARBA" id="ARBA00023010"/>
    </source>
</evidence>
<dbReference type="Proteomes" id="UP000552954">
    <property type="component" value="Unassembled WGS sequence"/>
</dbReference>
<evidence type="ECO:0000256" key="1">
    <source>
        <dbReference type="ARBA" id="ARBA00022448"/>
    </source>
</evidence>
<reference evidence="13 14" key="1">
    <citation type="submission" date="2020-05" db="EMBL/GenBank/DDBJ databases">
        <authorList>
            <person name="Khan S.A."/>
            <person name="Jeon C.O."/>
            <person name="Chun B.H."/>
        </authorList>
    </citation>
    <scope>NUCLEOTIDE SEQUENCE [LARGE SCALE GENOMIC DNA]</scope>
    <source>
        <strain evidence="13 14">B156</strain>
    </source>
</reference>
<feature type="domain" description="SecA family profile" evidence="12">
    <location>
        <begin position="1"/>
        <end position="123"/>
    </location>
</feature>
<dbReference type="InterPro" id="IPR044722">
    <property type="entry name" value="SecA_SF2_C"/>
</dbReference>
<dbReference type="GO" id="GO:0006605">
    <property type="term" value="P:protein targeting"/>
    <property type="evidence" value="ECO:0007669"/>
    <property type="project" value="InterPro"/>
</dbReference>
<dbReference type="EMBL" id="JABFCS010000001">
    <property type="protein sequence ID" value="NNU42821.1"/>
    <property type="molecule type" value="Genomic_DNA"/>
</dbReference>
<keyword evidence="10" id="KW-0472">Membrane</keyword>
<accession>A0A849KDK7</accession>
<dbReference type="RefSeq" id="WP_171557332.1">
    <property type="nucleotide sequence ID" value="NZ_JABFCS010000001.1"/>
</dbReference>
<evidence type="ECO:0008006" key="15">
    <source>
        <dbReference type="Google" id="ProtNLM"/>
    </source>
</evidence>
<evidence type="ECO:0000256" key="4">
    <source>
        <dbReference type="ARBA" id="ARBA00022519"/>
    </source>
</evidence>
<keyword evidence="6" id="KW-0067">ATP-binding</keyword>
<evidence type="ECO:0000259" key="12">
    <source>
        <dbReference type="PROSITE" id="PS51196"/>
    </source>
</evidence>
<feature type="domain" description="Helicase C-terminal" evidence="11">
    <location>
        <begin position="1"/>
        <end position="115"/>
    </location>
</feature>
<dbReference type="InterPro" id="IPR000185">
    <property type="entry name" value="SecA"/>
</dbReference>
<name>A0A849KDK7_9BURK</name>
<keyword evidence="7" id="KW-0653">Protein transport</keyword>
<dbReference type="InterPro" id="IPR027417">
    <property type="entry name" value="P-loop_NTPase"/>
</dbReference>
<dbReference type="AlphaFoldDB" id="A0A849KDK7"/>
<keyword evidence="2" id="KW-1003">Cell membrane</keyword>
<dbReference type="PROSITE" id="PS51194">
    <property type="entry name" value="HELICASE_CTER"/>
    <property type="match status" value="1"/>
</dbReference>
<protein>
    <recommendedName>
        <fullName evidence="15">SecA family profile domain-containing protein</fullName>
    </recommendedName>
</protein>
<dbReference type="Gene3D" id="3.40.50.300">
    <property type="entry name" value="P-loop containing nucleotide triphosphate hydrolases"/>
    <property type="match status" value="1"/>
</dbReference>
<keyword evidence="3" id="KW-0963">Cytoplasm</keyword>
<evidence type="ECO:0000256" key="6">
    <source>
        <dbReference type="ARBA" id="ARBA00022840"/>
    </source>
</evidence>
<reference evidence="13 14" key="2">
    <citation type="submission" date="2020-06" db="EMBL/GenBank/DDBJ databases">
        <title>Ramlibacter rhizophilus sp. nov., isolated from rhizosphere soil of national flower Mugunghwa from South Korea.</title>
        <authorList>
            <person name="Zheng-Fei Y."/>
            <person name="Huan T."/>
        </authorList>
    </citation>
    <scope>NUCLEOTIDE SEQUENCE [LARGE SCALE GENOMIC DNA]</scope>
    <source>
        <strain evidence="13 14">B156</strain>
    </source>
</reference>
<keyword evidence="14" id="KW-1185">Reference proteome</keyword>
<dbReference type="GO" id="GO:0005524">
    <property type="term" value="F:ATP binding"/>
    <property type="evidence" value="ECO:0007669"/>
    <property type="project" value="UniProtKB-KW"/>
</dbReference>
<evidence type="ECO:0000313" key="14">
    <source>
        <dbReference type="Proteomes" id="UP000552954"/>
    </source>
</evidence>
<dbReference type="PROSITE" id="PS51196">
    <property type="entry name" value="SECA_MOTOR_DEAD"/>
    <property type="match status" value="1"/>
</dbReference>
<evidence type="ECO:0000313" key="13">
    <source>
        <dbReference type="EMBL" id="NNU42821.1"/>
    </source>
</evidence>
<evidence type="ECO:0000256" key="5">
    <source>
        <dbReference type="ARBA" id="ARBA00022741"/>
    </source>
</evidence>
<dbReference type="PANTHER" id="PTHR30612:SF0">
    <property type="entry name" value="CHLOROPLAST PROTEIN-TRANSPORTING ATPASE"/>
    <property type="match status" value="1"/>
</dbReference>
<organism evidence="13 14">
    <name type="scientific">Ramlibacter montanisoli</name>
    <dbReference type="NCBI Taxonomy" id="2732512"/>
    <lineage>
        <taxon>Bacteria</taxon>
        <taxon>Pseudomonadati</taxon>
        <taxon>Pseudomonadota</taxon>
        <taxon>Betaproteobacteria</taxon>
        <taxon>Burkholderiales</taxon>
        <taxon>Comamonadaceae</taxon>
        <taxon>Ramlibacter</taxon>
    </lineage>
</organism>
<dbReference type="Pfam" id="PF21090">
    <property type="entry name" value="P-loop_SecA"/>
    <property type="match status" value="1"/>
</dbReference>
<evidence type="ECO:0000256" key="2">
    <source>
        <dbReference type="ARBA" id="ARBA00022475"/>
    </source>
</evidence>
<dbReference type="InterPro" id="IPR014018">
    <property type="entry name" value="SecA_motor_DEAD"/>
</dbReference>
<dbReference type="SUPFAM" id="SSF52540">
    <property type="entry name" value="P-loop containing nucleoside triphosphate hydrolases"/>
    <property type="match status" value="1"/>
</dbReference>
<evidence type="ECO:0000256" key="3">
    <source>
        <dbReference type="ARBA" id="ARBA00022490"/>
    </source>
</evidence>
<dbReference type="PANTHER" id="PTHR30612">
    <property type="entry name" value="SECA INNER MEMBRANE COMPONENT OF SEC PROTEIN SECRETION SYSTEM"/>
    <property type="match status" value="1"/>
</dbReference>
<dbReference type="GO" id="GO:0006886">
    <property type="term" value="P:intracellular protein transport"/>
    <property type="evidence" value="ECO:0007669"/>
    <property type="project" value="InterPro"/>
</dbReference>